<dbReference type="PROSITE" id="PS50931">
    <property type="entry name" value="HTH_LYSR"/>
    <property type="match status" value="1"/>
</dbReference>
<dbReference type="Proteomes" id="UP000031057">
    <property type="component" value="Unassembled WGS sequence"/>
</dbReference>
<sequence>MIDVRQLRYFVAVAETLHFGRAAGQLHISQPPLSRQIAALEKGLGVKLLERHSRKASLTLAGERFLADAKAVLASLDQACRNARQVHDGELGELTVGFMMHAARSSVPPLVKRFLTARPGVQLQLKETIPSSIGEQVLSGALDAGITFAQPRMGTLKSRRIYREPLILALYEGHRLAAAPIVSAAKLANEPLIATPADIAPSLRGAIDAYFGLAGLRPHIRLETQLQQTIVSLVAQEIGVALVPESLGGQLPAGVVLRQLHEPPEVEHVIVWHPGNLNPSLPPLLDIAAGFTR</sequence>
<evidence type="ECO:0000259" key="5">
    <source>
        <dbReference type="PROSITE" id="PS50931"/>
    </source>
</evidence>
<feature type="domain" description="HTH lysR-type" evidence="5">
    <location>
        <begin position="2"/>
        <end position="59"/>
    </location>
</feature>
<dbReference type="PANTHER" id="PTHR30346">
    <property type="entry name" value="TRANSCRIPTIONAL DUAL REGULATOR HCAR-RELATED"/>
    <property type="match status" value="1"/>
</dbReference>
<dbReference type="STRING" id="1348853.LK12_17700"/>
<evidence type="ECO:0000256" key="1">
    <source>
        <dbReference type="ARBA" id="ARBA00009437"/>
    </source>
</evidence>
<dbReference type="Pfam" id="PF03466">
    <property type="entry name" value="LysR_substrate"/>
    <property type="match status" value="1"/>
</dbReference>
<dbReference type="CDD" id="cd08414">
    <property type="entry name" value="PBP2_LTTR_aromatics_like"/>
    <property type="match status" value="1"/>
</dbReference>
<dbReference type="FunFam" id="1.10.10.10:FF:000001">
    <property type="entry name" value="LysR family transcriptional regulator"/>
    <property type="match status" value="1"/>
</dbReference>
<dbReference type="InterPro" id="IPR036390">
    <property type="entry name" value="WH_DNA-bd_sf"/>
</dbReference>
<evidence type="ECO:0000313" key="7">
    <source>
        <dbReference type="Proteomes" id="UP000031057"/>
    </source>
</evidence>
<dbReference type="AlphaFoldDB" id="A0A0B1ZMB6"/>
<name>A0A0B1ZMB6_9SPHN</name>
<evidence type="ECO:0000256" key="2">
    <source>
        <dbReference type="ARBA" id="ARBA00023015"/>
    </source>
</evidence>
<keyword evidence="4" id="KW-0804">Transcription</keyword>
<evidence type="ECO:0000256" key="4">
    <source>
        <dbReference type="ARBA" id="ARBA00023163"/>
    </source>
</evidence>
<dbReference type="InterPro" id="IPR036388">
    <property type="entry name" value="WH-like_DNA-bd_sf"/>
</dbReference>
<dbReference type="EMBL" id="JTDI01000005">
    <property type="protein sequence ID" value="KHK90415.1"/>
    <property type="molecule type" value="Genomic_DNA"/>
</dbReference>
<proteinExistence type="inferred from homology"/>
<dbReference type="GO" id="GO:0003700">
    <property type="term" value="F:DNA-binding transcription factor activity"/>
    <property type="evidence" value="ECO:0007669"/>
    <property type="project" value="InterPro"/>
</dbReference>
<evidence type="ECO:0000313" key="6">
    <source>
        <dbReference type="EMBL" id="KHK90415.1"/>
    </source>
</evidence>
<accession>A0A0B1ZMB6</accession>
<dbReference type="GO" id="GO:0032993">
    <property type="term" value="C:protein-DNA complex"/>
    <property type="evidence" value="ECO:0007669"/>
    <property type="project" value="TreeGrafter"/>
</dbReference>
<gene>
    <name evidence="6" type="ORF">LK12_17700</name>
</gene>
<dbReference type="PANTHER" id="PTHR30346:SF0">
    <property type="entry name" value="HCA OPERON TRANSCRIPTIONAL ACTIVATOR HCAR"/>
    <property type="match status" value="1"/>
</dbReference>
<protein>
    <submittedName>
        <fullName evidence="6">LysR family transcriptional regulator</fullName>
    </submittedName>
</protein>
<keyword evidence="7" id="KW-1185">Reference proteome</keyword>
<comment type="caution">
    <text evidence="6">The sequence shown here is derived from an EMBL/GenBank/DDBJ whole genome shotgun (WGS) entry which is preliminary data.</text>
</comment>
<dbReference type="Gene3D" id="3.40.190.10">
    <property type="entry name" value="Periplasmic binding protein-like II"/>
    <property type="match status" value="2"/>
</dbReference>
<dbReference type="InterPro" id="IPR000847">
    <property type="entry name" value="LysR_HTH_N"/>
</dbReference>
<dbReference type="PRINTS" id="PR00039">
    <property type="entry name" value="HTHLYSR"/>
</dbReference>
<dbReference type="Gene3D" id="1.10.10.10">
    <property type="entry name" value="Winged helix-like DNA-binding domain superfamily/Winged helix DNA-binding domain"/>
    <property type="match status" value="1"/>
</dbReference>
<dbReference type="OrthoDB" id="7158941at2"/>
<comment type="similarity">
    <text evidence="1">Belongs to the LysR transcriptional regulatory family.</text>
</comment>
<dbReference type="SUPFAM" id="SSF46785">
    <property type="entry name" value="Winged helix' DNA-binding domain"/>
    <property type="match status" value="1"/>
</dbReference>
<reference evidence="6 7" key="1">
    <citation type="submission" date="2014-10" db="EMBL/GenBank/DDBJ databases">
        <title>Genome sequence of Novosphingobium malaysiense MUSC 273(T).</title>
        <authorList>
            <person name="Lee L.-H."/>
        </authorList>
    </citation>
    <scope>NUCLEOTIDE SEQUENCE [LARGE SCALE GENOMIC DNA]</scope>
    <source>
        <strain evidence="6 7">MUSC 273</strain>
    </source>
</reference>
<dbReference type="Pfam" id="PF00126">
    <property type="entry name" value="HTH_1"/>
    <property type="match status" value="1"/>
</dbReference>
<keyword evidence="2" id="KW-0805">Transcription regulation</keyword>
<dbReference type="SUPFAM" id="SSF53850">
    <property type="entry name" value="Periplasmic binding protein-like II"/>
    <property type="match status" value="1"/>
</dbReference>
<dbReference type="GO" id="GO:0003677">
    <property type="term" value="F:DNA binding"/>
    <property type="evidence" value="ECO:0007669"/>
    <property type="project" value="UniProtKB-KW"/>
</dbReference>
<keyword evidence="3" id="KW-0238">DNA-binding</keyword>
<organism evidence="6 7">
    <name type="scientific">Novosphingobium malaysiense</name>
    <dbReference type="NCBI Taxonomy" id="1348853"/>
    <lineage>
        <taxon>Bacteria</taxon>
        <taxon>Pseudomonadati</taxon>
        <taxon>Pseudomonadota</taxon>
        <taxon>Alphaproteobacteria</taxon>
        <taxon>Sphingomonadales</taxon>
        <taxon>Sphingomonadaceae</taxon>
        <taxon>Novosphingobium</taxon>
    </lineage>
</organism>
<evidence type="ECO:0000256" key="3">
    <source>
        <dbReference type="ARBA" id="ARBA00023125"/>
    </source>
</evidence>
<dbReference type="InterPro" id="IPR005119">
    <property type="entry name" value="LysR_subst-bd"/>
</dbReference>